<dbReference type="PROSITE" id="PS51257">
    <property type="entry name" value="PROKAR_LIPOPROTEIN"/>
    <property type="match status" value="1"/>
</dbReference>
<name>A0A914X0X6_9BILA</name>
<organism evidence="2 3">
    <name type="scientific">Plectus sambesii</name>
    <dbReference type="NCBI Taxonomy" id="2011161"/>
    <lineage>
        <taxon>Eukaryota</taxon>
        <taxon>Metazoa</taxon>
        <taxon>Ecdysozoa</taxon>
        <taxon>Nematoda</taxon>
        <taxon>Chromadorea</taxon>
        <taxon>Plectida</taxon>
        <taxon>Plectina</taxon>
        <taxon>Plectoidea</taxon>
        <taxon>Plectidae</taxon>
        <taxon>Plectus</taxon>
    </lineage>
</organism>
<dbReference type="AlphaFoldDB" id="A0A914X0X6"/>
<dbReference type="WBParaSite" id="PSAMB.scaffold6016size10376.g27738.t1">
    <property type="protein sequence ID" value="PSAMB.scaffold6016size10376.g27738.t1"/>
    <property type="gene ID" value="PSAMB.scaffold6016size10376.g27738"/>
</dbReference>
<reference evidence="3" key="1">
    <citation type="submission" date="2022-11" db="UniProtKB">
        <authorList>
            <consortium name="WormBaseParasite"/>
        </authorList>
    </citation>
    <scope>IDENTIFICATION</scope>
</reference>
<protein>
    <submittedName>
        <fullName evidence="3">Uncharacterized protein</fullName>
    </submittedName>
</protein>
<evidence type="ECO:0000256" key="1">
    <source>
        <dbReference type="SAM" id="SignalP"/>
    </source>
</evidence>
<feature type="signal peptide" evidence="1">
    <location>
        <begin position="1"/>
        <end position="18"/>
    </location>
</feature>
<accession>A0A914X0X6</accession>
<keyword evidence="2" id="KW-1185">Reference proteome</keyword>
<dbReference type="Proteomes" id="UP000887566">
    <property type="component" value="Unplaced"/>
</dbReference>
<keyword evidence="1" id="KW-0732">Signal</keyword>
<evidence type="ECO:0000313" key="3">
    <source>
        <dbReference type="WBParaSite" id="PSAMB.scaffold6016size10376.g27738.t1"/>
    </source>
</evidence>
<feature type="chain" id="PRO_5037057721" evidence="1">
    <location>
        <begin position="19"/>
        <end position="151"/>
    </location>
</feature>
<sequence>MKLLIVAGVVLFASNAYAFGFGGGQSSCGCSAPIPPPPPIAVCAPPPVQNSCSSGGFGGASAGGCGGGGAGGACGGGGGGGGGCGGGCGCRTKRRATHRRVTRDAVHHVTEVSNSTEDDPRCNSKELREIILNVGVFLLRATYALLVNQCS</sequence>
<evidence type="ECO:0000313" key="2">
    <source>
        <dbReference type="Proteomes" id="UP000887566"/>
    </source>
</evidence>
<proteinExistence type="predicted"/>